<keyword evidence="2" id="KW-1133">Transmembrane helix</keyword>
<feature type="domain" description="Anti-CBASS protein Acb1-like N-terminal" evidence="3">
    <location>
        <begin position="96"/>
        <end position="444"/>
    </location>
</feature>
<evidence type="ECO:0000256" key="2">
    <source>
        <dbReference type="SAM" id="Phobius"/>
    </source>
</evidence>
<feature type="compositionally biased region" description="Basic and acidic residues" evidence="1">
    <location>
        <begin position="515"/>
        <end position="525"/>
    </location>
</feature>
<keyword evidence="2" id="KW-0812">Transmembrane</keyword>
<evidence type="ECO:0000256" key="1">
    <source>
        <dbReference type="SAM" id="MobiDB-lite"/>
    </source>
</evidence>
<evidence type="ECO:0000313" key="4">
    <source>
        <dbReference type="EMBL" id="DAF57177.1"/>
    </source>
</evidence>
<reference evidence="4" key="1">
    <citation type="journal article" date="2021" name="Proc. Natl. Acad. Sci. U.S.A.">
        <title>A Catalog of Tens of Thousands of Viruses from Human Metagenomes Reveals Hidden Associations with Chronic Diseases.</title>
        <authorList>
            <person name="Tisza M.J."/>
            <person name="Buck C.B."/>
        </authorList>
    </citation>
    <scope>NUCLEOTIDE SEQUENCE</scope>
    <source>
        <strain evidence="4">Ct5ra14</strain>
    </source>
</reference>
<name>A0A8S5T1P1_9CAUD</name>
<dbReference type="InterPro" id="IPR024459">
    <property type="entry name" value="Acb1-like_N"/>
</dbReference>
<dbReference type="Pfam" id="PF06381">
    <property type="entry name" value="Phage_portal_3"/>
    <property type="match status" value="1"/>
</dbReference>
<protein>
    <submittedName>
        <fullName evidence="4">Portal</fullName>
    </submittedName>
</protein>
<organism evidence="4">
    <name type="scientific">Myoviridae sp. ct5ra14</name>
    <dbReference type="NCBI Taxonomy" id="2827659"/>
    <lineage>
        <taxon>Viruses</taxon>
        <taxon>Duplodnaviria</taxon>
        <taxon>Heunggongvirae</taxon>
        <taxon>Uroviricota</taxon>
        <taxon>Caudoviricetes</taxon>
    </lineage>
</organism>
<keyword evidence="2" id="KW-0472">Membrane</keyword>
<evidence type="ECO:0000259" key="3">
    <source>
        <dbReference type="Pfam" id="PF06381"/>
    </source>
</evidence>
<accession>A0A8S5T1P1</accession>
<dbReference type="EMBL" id="BK032730">
    <property type="protein sequence ID" value="DAF57177.1"/>
    <property type="molecule type" value="Genomic_DNA"/>
</dbReference>
<sequence>MNQLDENKRRKINQKIIEAAGFPFVPPRTSFSQEEAKKLFYPPITLNTKEPEKEESRFTNDAAIGSSFNAYYASLTQHALDLGQFPMTSFVGYGVLQNIAQNGMIRTCIQTVADDMCREWIQVEGGEDESADNVKKLQDLQENKYRLRKLFNEALSIVGFMGGAFIFVDTGVEGEALKLPLNFSDKSAELVGEDKSVKFIVIDPVNVSPGFYNASQPLKDDYLKPKSWFVLGQEVHASRLIRLVDNEPPLLLRPAYNFLGIPQAQILWDYVLHWNKARETGVSILEKLNLTVFKTNFAEAFEAGGIEQLDAKMMLLQRYRSNEAIFACDSSEDLQNITLTISGVEGIIRQALEFIAAINRTPAVKLLGISPSGFNATGQSDIRNYYDHIKSKQELNRDAIQTVLRAIQLVEFGHVDPSISFKFNELGEADAAATAITAKTKVDMLAVLQDRNVLSAEEVREFVRRDSDMGLDFIPEELPEGMEGELMTDDPSQQNELMNNFLKQRSAENVAPAPKTDEDKAGEIF</sequence>
<proteinExistence type="predicted"/>
<feature type="region of interest" description="Disordered" evidence="1">
    <location>
        <begin position="504"/>
        <end position="525"/>
    </location>
</feature>
<feature type="transmembrane region" description="Helical" evidence="2">
    <location>
        <begin position="150"/>
        <end position="168"/>
    </location>
</feature>